<feature type="signal peptide" evidence="2">
    <location>
        <begin position="1"/>
        <end position="40"/>
    </location>
</feature>
<protein>
    <submittedName>
        <fullName evidence="4">M23 family metallopeptidase</fullName>
    </submittedName>
</protein>
<evidence type="ECO:0000256" key="2">
    <source>
        <dbReference type="SAM" id="SignalP"/>
    </source>
</evidence>
<evidence type="ECO:0000256" key="1">
    <source>
        <dbReference type="ARBA" id="ARBA00022729"/>
    </source>
</evidence>
<keyword evidence="5" id="KW-1185">Reference proteome</keyword>
<name>A0ABS7PX64_9SPHN</name>
<dbReference type="RefSeq" id="WP_222993146.1">
    <property type="nucleotide sequence ID" value="NZ_JAINVV010000014.1"/>
</dbReference>
<dbReference type="Pfam" id="PF01551">
    <property type="entry name" value="Peptidase_M23"/>
    <property type="match status" value="1"/>
</dbReference>
<dbReference type="InterPro" id="IPR050570">
    <property type="entry name" value="Cell_wall_metabolism_enzyme"/>
</dbReference>
<dbReference type="PANTHER" id="PTHR21666">
    <property type="entry name" value="PEPTIDASE-RELATED"/>
    <property type="match status" value="1"/>
</dbReference>
<comment type="caution">
    <text evidence="4">The sequence shown here is derived from an EMBL/GenBank/DDBJ whole genome shotgun (WGS) entry which is preliminary data.</text>
</comment>
<dbReference type="CDD" id="cd12797">
    <property type="entry name" value="M23_peptidase"/>
    <property type="match status" value="1"/>
</dbReference>
<dbReference type="InterPro" id="IPR011055">
    <property type="entry name" value="Dup_hybrid_motif"/>
</dbReference>
<dbReference type="PANTHER" id="PTHR21666:SF289">
    <property type="entry name" value="L-ALA--D-GLU ENDOPEPTIDASE"/>
    <property type="match status" value="1"/>
</dbReference>
<proteinExistence type="predicted"/>
<dbReference type="InterPro" id="IPR016047">
    <property type="entry name" value="M23ase_b-sheet_dom"/>
</dbReference>
<reference evidence="4 5" key="1">
    <citation type="submission" date="2021-08" db="EMBL/GenBank/DDBJ databases">
        <authorList>
            <person name="Tuo L."/>
        </authorList>
    </citation>
    <scope>NUCLEOTIDE SEQUENCE [LARGE SCALE GENOMIC DNA]</scope>
    <source>
        <strain evidence="4 5">JCM 31229</strain>
    </source>
</reference>
<dbReference type="Proteomes" id="UP000706039">
    <property type="component" value="Unassembled WGS sequence"/>
</dbReference>
<accession>A0ABS7PX64</accession>
<gene>
    <name evidence="4" type="ORF">K7G82_26865</name>
</gene>
<evidence type="ECO:0000259" key="3">
    <source>
        <dbReference type="Pfam" id="PF01551"/>
    </source>
</evidence>
<dbReference type="Gene3D" id="2.70.70.10">
    <property type="entry name" value="Glucose Permease (Domain IIA)"/>
    <property type="match status" value="1"/>
</dbReference>
<keyword evidence="1 2" id="KW-0732">Signal</keyword>
<organism evidence="4 5">
    <name type="scientific">Sphingomonas colocasiae</name>
    <dbReference type="NCBI Taxonomy" id="1848973"/>
    <lineage>
        <taxon>Bacteria</taxon>
        <taxon>Pseudomonadati</taxon>
        <taxon>Pseudomonadota</taxon>
        <taxon>Alphaproteobacteria</taxon>
        <taxon>Sphingomonadales</taxon>
        <taxon>Sphingomonadaceae</taxon>
        <taxon>Sphingomonas</taxon>
    </lineage>
</organism>
<evidence type="ECO:0000313" key="4">
    <source>
        <dbReference type="EMBL" id="MBY8825952.1"/>
    </source>
</evidence>
<feature type="chain" id="PRO_5045994805" evidence="2">
    <location>
        <begin position="41"/>
        <end position="255"/>
    </location>
</feature>
<evidence type="ECO:0000313" key="5">
    <source>
        <dbReference type="Proteomes" id="UP000706039"/>
    </source>
</evidence>
<feature type="domain" description="M23ase beta-sheet core" evidence="3">
    <location>
        <begin position="132"/>
        <end position="226"/>
    </location>
</feature>
<dbReference type="SUPFAM" id="SSF51261">
    <property type="entry name" value="Duplicated hybrid motif"/>
    <property type="match status" value="1"/>
</dbReference>
<dbReference type="EMBL" id="JAINVV010000014">
    <property type="protein sequence ID" value="MBY8825952.1"/>
    <property type="molecule type" value="Genomic_DNA"/>
</dbReference>
<sequence>MILNNVITVLGFRGGAAFLQKSVLGLLVATPLIAAAPAQASDAPAETVLAAISPKAVEAAAATGGVFEKATKEDREADPQFRSLFLSWKKLDQVGTAGTGFVSVPSQKPVSQLAFTSNFGFRSDPFRGSRAMHAGVDIPGPLGTPVYATADGVVGRAQRLGGYGNFVEIEHGQGIETRYGHLSQILVQPNARVKRGQLIGLMGSTGRSTGSHLHYEVRLDGRAVNPMPFLQSSDYVVAMQERTGTQIAMGGPDKE</sequence>